<feature type="compositionally biased region" description="Basic and acidic residues" evidence="1">
    <location>
        <begin position="1"/>
        <end position="19"/>
    </location>
</feature>
<keyword evidence="3" id="KW-1185">Reference proteome</keyword>
<evidence type="ECO:0000256" key="1">
    <source>
        <dbReference type="SAM" id="MobiDB-lite"/>
    </source>
</evidence>
<name>A0ABQ9GHZ5_9NEOP</name>
<feature type="region of interest" description="Disordered" evidence="1">
    <location>
        <begin position="1"/>
        <end position="26"/>
    </location>
</feature>
<accession>A0ABQ9GHZ5</accession>
<sequence length="139" mass="15192">MELRRNAMAGKREIPEKTRGPAASSCTIPTCENSGVTRSGIEPGSPCSPALLVLETASRSGRLIRFPLLLLPSLFRSARLANMSQCEVNMEQRRNVRAGETGQPRENPPTNGIVRHDSHLRKSGINRPGIENNKCSSML</sequence>
<dbReference type="Proteomes" id="UP001159363">
    <property type="component" value="Chromosome 11"/>
</dbReference>
<organism evidence="2 3">
    <name type="scientific">Dryococelus australis</name>
    <dbReference type="NCBI Taxonomy" id="614101"/>
    <lineage>
        <taxon>Eukaryota</taxon>
        <taxon>Metazoa</taxon>
        <taxon>Ecdysozoa</taxon>
        <taxon>Arthropoda</taxon>
        <taxon>Hexapoda</taxon>
        <taxon>Insecta</taxon>
        <taxon>Pterygota</taxon>
        <taxon>Neoptera</taxon>
        <taxon>Polyneoptera</taxon>
        <taxon>Phasmatodea</taxon>
        <taxon>Verophasmatodea</taxon>
        <taxon>Anareolatae</taxon>
        <taxon>Phasmatidae</taxon>
        <taxon>Eurycanthinae</taxon>
        <taxon>Dryococelus</taxon>
    </lineage>
</organism>
<comment type="caution">
    <text evidence="2">The sequence shown here is derived from an EMBL/GenBank/DDBJ whole genome shotgun (WGS) entry which is preliminary data.</text>
</comment>
<feature type="region of interest" description="Disordered" evidence="1">
    <location>
        <begin position="91"/>
        <end position="116"/>
    </location>
</feature>
<evidence type="ECO:0000313" key="3">
    <source>
        <dbReference type="Proteomes" id="UP001159363"/>
    </source>
</evidence>
<gene>
    <name evidence="2" type="ORF">PR048_027963</name>
</gene>
<dbReference type="EMBL" id="JARBHB010000012">
    <property type="protein sequence ID" value="KAJ8871636.1"/>
    <property type="molecule type" value="Genomic_DNA"/>
</dbReference>
<reference evidence="2 3" key="1">
    <citation type="submission" date="2023-02" db="EMBL/GenBank/DDBJ databases">
        <title>LHISI_Scaffold_Assembly.</title>
        <authorList>
            <person name="Stuart O.P."/>
            <person name="Cleave R."/>
            <person name="Magrath M.J.L."/>
            <person name="Mikheyev A.S."/>
        </authorList>
    </citation>
    <scope>NUCLEOTIDE SEQUENCE [LARGE SCALE GENOMIC DNA]</scope>
    <source>
        <strain evidence="2">Daus_M_001</strain>
        <tissue evidence="2">Leg muscle</tissue>
    </source>
</reference>
<proteinExistence type="predicted"/>
<protein>
    <submittedName>
        <fullName evidence="2">Uncharacterized protein</fullName>
    </submittedName>
</protein>
<evidence type="ECO:0000313" key="2">
    <source>
        <dbReference type="EMBL" id="KAJ8871636.1"/>
    </source>
</evidence>